<sequence length="653" mass="72779">MPEAISLSLAAERLADAAATLSDAARAMSLVAKALSQLDSTKITHGQSNVSSSALDPAYHATLGHRCKDNGAGLPQPYRLLLEDESDIFLFLCCLLCDHPKVVCYFACSPPSLKLYKQLIDSVVGISAMIPDSSGAVAVDFCYGEFLKQARSVAFFSEKDIPSIPAREESNYVVIHVGWPVDRRQYVAQRRFHHASMNILLAFSGDKGMYPSGAEIMSQTVDWPGNMGGFRASIDILRPLFKERLSELSFEAKEEAYLDWIQIHAHQGSRSVSSWTRDDLVRRANHFILGPLEYRSPKSLVERSTVQPPLVDFLPEVPVEFVVQHGLQQAVDEGLLRVESDAMDYAHVTDPHLENQLSTKDTRTPDKSEIPLASHSVHGQNLNRQYSIHNEIRRDPAAVASGFQLATGRTFFALDEEFDVIPLIHFLSNRFRKTIIFLDSVGLKQYKKLFRKLMTQKVSMIKPKSIPTTIERLSLQFIKCNLPTVLLIDHTIETLPDILKQCTIGCWIHYVQNFKAKTADKLHTQINCNLASVIIPASCRNELVCGNSSFTEHLQSSLILGRYDGCLLESARDATRAVLSSEGKTVQKIYNSYITSLRRSGQDRSIGPSSETMRLANQYAARVLLHGTEEDGSRVFPPIAGRPTLSQFTSKLV</sequence>
<protein>
    <submittedName>
        <fullName evidence="2">Uncharacterized protein</fullName>
    </submittedName>
</protein>
<dbReference type="OrthoDB" id="3240535at2759"/>
<feature type="compositionally biased region" description="Basic and acidic residues" evidence="1">
    <location>
        <begin position="360"/>
        <end position="369"/>
    </location>
</feature>
<evidence type="ECO:0000256" key="1">
    <source>
        <dbReference type="SAM" id="MobiDB-lite"/>
    </source>
</evidence>
<dbReference type="AlphaFoldDB" id="A0A0B7G4J6"/>
<proteinExistence type="predicted"/>
<evidence type="ECO:0000313" key="3">
    <source>
        <dbReference type="Proteomes" id="UP000059188"/>
    </source>
</evidence>
<name>A0A0B7G4J6_THACB</name>
<feature type="region of interest" description="Disordered" evidence="1">
    <location>
        <begin position="349"/>
        <end position="371"/>
    </location>
</feature>
<keyword evidence="3" id="KW-1185">Reference proteome</keyword>
<gene>
    <name evidence="2" type="ORF">RSOLAG1IB_10718</name>
</gene>
<reference evidence="2 3" key="1">
    <citation type="submission" date="2014-11" db="EMBL/GenBank/DDBJ databases">
        <authorList>
            <person name="Wibberg Daniel"/>
        </authorList>
    </citation>
    <scope>NUCLEOTIDE SEQUENCE [LARGE SCALE GENOMIC DNA]</scope>
    <source>
        <strain evidence="2">Rhizoctonia solani AG1-IB 7/3/14</strain>
    </source>
</reference>
<dbReference type="EMBL" id="LN679179">
    <property type="protein sequence ID" value="CEL63382.1"/>
    <property type="molecule type" value="Genomic_DNA"/>
</dbReference>
<dbReference type="Proteomes" id="UP000059188">
    <property type="component" value="Unassembled WGS sequence"/>
</dbReference>
<accession>A0A0B7G4J6</accession>
<evidence type="ECO:0000313" key="2">
    <source>
        <dbReference type="EMBL" id="CEL63382.1"/>
    </source>
</evidence>
<organism evidence="2 3">
    <name type="scientific">Thanatephorus cucumeris (strain AG1-IB / isolate 7/3/14)</name>
    <name type="common">Lettuce bottom rot fungus</name>
    <name type="synonym">Rhizoctonia solani</name>
    <dbReference type="NCBI Taxonomy" id="1108050"/>
    <lineage>
        <taxon>Eukaryota</taxon>
        <taxon>Fungi</taxon>
        <taxon>Dikarya</taxon>
        <taxon>Basidiomycota</taxon>
        <taxon>Agaricomycotina</taxon>
        <taxon>Agaricomycetes</taxon>
        <taxon>Cantharellales</taxon>
        <taxon>Ceratobasidiaceae</taxon>
        <taxon>Rhizoctonia</taxon>
        <taxon>Rhizoctonia solani AG-1</taxon>
    </lineage>
</organism>